<sequence length="95" mass="10367">MLNGNGRFLAAVKQLAIYNLRKRGEPDFPNIQIAGSAGAVGEFDDPLLTATRSNNTARGRAAQPWGGNRNNKTNFNRIGQCCSCPWGWQNDCLAK</sequence>
<evidence type="ECO:0000313" key="2">
    <source>
        <dbReference type="Proteomes" id="UP000011991"/>
    </source>
</evidence>
<protein>
    <submittedName>
        <fullName evidence="1">Uncharacterized protein</fullName>
    </submittedName>
</protein>
<organism evidence="1 2">
    <name type="scientific">Rhodopirellula maiorica SM1</name>
    <dbReference type="NCBI Taxonomy" id="1265738"/>
    <lineage>
        <taxon>Bacteria</taxon>
        <taxon>Pseudomonadati</taxon>
        <taxon>Planctomycetota</taxon>
        <taxon>Planctomycetia</taxon>
        <taxon>Pirellulales</taxon>
        <taxon>Pirellulaceae</taxon>
        <taxon>Novipirellula</taxon>
    </lineage>
</organism>
<evidence type="ECO:0000313" key="1">
    <source>
        <dbReference type="EMBL" id="EMI22842.1"/>
    </source>
</evidence>
<gene>
    <name evidence="1" type="ORF">RMSM_00229</name>
</gene>
<keyword evidence="2" id="KW-1185">Reference proteome</keyword>
<reference evidence="1 2" key="1">
    <citation type="journal article" date="2013" name="Mar. Genomics">
        <title>Expression of sulfatases in Rhodopirellula baltica and the diversity of sulfatases in the genus Rhodopirellula.</title>
        <authorList>
            <person name="Wegner C.E."/>
            <person name="Richter-Heitmann T."/>
            <person name="Klindworth A."/>
            <person name="Klockow C."/>
            <person name="Richter M."/>
            <person name="Achstetter T."/>
            <person name="Glockner F.O."/>
            <person name="Harder J."/>
        </authorList>
    </citation>
    <scope>NUCLEOTIDE SEQUENCE [LARGE SCALE GENOMIC DNA]</scope>
    <source>
        <strain evidence="1 2">SM1</strain>
    </source>
</reference>
<name>M5S5C5_9BACT</name>
<accession>M5S5C5</accession>
<dbReference type="Proteomes" id="UP000011991">
    <property type="component" value="Unassembled WGS sequence"/>
</dbReference>
<dbReference type="AlphaFoldDB" id="M5S5C5"/>
<dbReference type="EMBL" id="ANOG01000026">
    <property type="protein sequence ID" value="EMI22842.1"/>
    <property type="molecule type" value="Genomic_DNA"/>
</dbReference>
<comment type="caution">
    <text evidence="1">The sequence shown here is derived from an EMBL/GenBank/DDBJ whole genome shotgun (WGS) entry which is preliminary data.</text>
</comment>
<proteinExistence type="predicted"/>